<name>A0A6A4I3P7_9AGAR</name>
<accession>A0A6A4I3P7</accession>
<dbReference type="OrthoDB" id="185373at2759"/>
<proteinExistence type="predicted"/>
<dbReference type="Proteomes" id="UP000799118">
    <property type="component" value="Unassembled WGS sequence"/>
</dbReference>
<evidence type="ECO:0000313" key="2">
    <source>
        <dbReference type="EMBL" id="KAE9403415.1"/>
    </source>
</evidence>
<keyword evidence="3" id="KW-1185">Reference proteome</keyword>
<feature type="compositionally biased region" description="Basic and acidic residues" evidence="1">
    <location>
        <begin position="812"/>
        <end position="822"/>
    </location>
</feature>
<feature type="region of interest" description="Disordered" evidence="1">
    <location>
        <begin position="429"/>
        <end position="471"/>
    </location>
</feature>
<feature type="compositionally biased region" description="Low complexity" evidence="1">
    <location>
        <begin position="41"/>
        <end position="63"/>
    </location>
</feature>
<feature type="region of interest" description="Disordered" evidence="1">
    <location>
        <begin position="23"/>
        <end position="69"/>
    </location>
</feature>
<organism evidence="2 3">
    <name type="scientific">Gymnopus androsaceus JB14</name>
    <dbReference type="NCBI Taxonomy" id="1447944"/>
    <lineage>
        <taxon>Eukaryota</taxon>
        <taxon>Fungi</taxon>
        <taxon>Dikarya</taxon>
        <taxon>Basidiomycota</taxon>
        <taxon>Agaricomycotina</taxon>
        <taxon>Agaricomycetes</taxon>
        <taxon>Agaricomycetidae</taxon>
        <taxon>Agaricales</taxon>
        <taxon>Marasmiineae</taxon>
        <taxon>Omphalotaceae</taxon>
        <taxon>Gymnopus</taxon>
    </lineage>
</organism>
<feature type="region of interest" description="Disordered" evidence="1">
    <location>
        <begin position="808"/>
        <end position="827"/>
    </location>
</feature>
<dbReference type="AlphaFoldDB" id="A0A6A4I3P7"/>
<feature type="compositionally biased region" description="Low complexity" evidence="1">
    <location>
        <begin position="439"/>
        <end position="448"/>
    </location>
</feature>
<dbReference type="EMBL" id="ML769425">
    <property type="protein sequence ID" value="KAE9403415.1"/>
    <property type="molecule type" value="Genomic_DNA"/>
</dbReference>
<feature type="compositionally biased region" description="Basic and acidic residues" evidence="1">
    <location>
        <begin position="890"/>
        <end position="903"/>
    </location>
</feature>
<reference evidence="2" key="1">
    <citation type="journal article" date="2019" name="Environ. Microbiol.">
        <title>Fungal ecological strategies reflected in gene transcription - a case study of two litter decomposers.</title>
        <authorList>
            <person name="Barbi F."/>
            <person name="Kohler A."/>
            <person name="Barry K."/>
            <person name="Baskaran P."/>
            <person name="Daum C."/>
            <person name="Fauchery L."/>
            <person name="Ihrmark K."/>
            <person name="Kuo A."/>
            <person name="LaButti K."/>
            <person name="Lipzen A."/>
            <person name="Morin E."/>
            <person name="Grigoriev I.V."/>
            <person name="Henrissat B."/>
            <person name="Lindahl B."/>
            <person name="Martin F."/>
        </authorList>
    </citation>
    <scope>NUCLEOTIDE SEQUENCE</scope>
    <source>
        <strain evidence="2">JB14</strain>
    </source>
</reference>
<feature type="region of interest" description="Disordered" evidence="1">
    <location>
        <begin position="890"/>
        <end position="914"/>
    </location>
</feature>
<feature type="compositionally biased region" description="Polar residues" evidence="1">
    <location>
        <begin position="689"/>
        <end position="700"/>
    </location>
</feature>
<sequence>MQIYTRTLRTRTILSGRIRFSSSEAAAKSNGSADGNLKPFPNNSDDGGNSPSFSPSSNSSPNPLTTPVSLTSKRASYTPISIPLMPSVVGVLAGPEAGGSPPIAAVYPAPGGQITPPPTPQDLWTRAFTLAAKDAGKITSKMLVYFFERSKASYRPWTPDSTIPSSSLPVLHHPIRLTLSHYTMFLQGLLLRRHYDAALQWARRLVYPFPSPSSSLFRSKYPQDSVDFALDGRALSASLVVLARLGRVHEAVKVLESYATSAATTKTIRRRRHVQMNTIQMNDFLLCLLRWPSRRHALPAPSAQYPLTKSAINSGSKLTADAGVAISSRPTRSARPDLLLRLLPALYPRYGVPWNARTVCLMLQAVRMSAKMDRVSAFGLRSVIGEIFGKGKSLGWGSSEEEMGKPEDDQKWIVGRIMEVLWEREPVDDAKASSKAVRSQPKPKSSSKSSKHKKKQPRISEAKPPRHHYHSSLRPLEYSPFTVWPWPYIHSSSPSHTSGDTGSTGISTTDENNIIEGHPFLLAREIFLRLVWAHVETLNGETSFDNSINLHTLASHPSARLPPQALARLIDPDGDELGHLGGLPKWFGVLEGMLKRRFGLGLGAQGGAGTSAEGKTRAEVVDAVVFGYTQKHPSSLLPKLTPTAFHQYILLLGLSAPEPWDFVQCGWNLYQHPFDGYAGTPSDAAASTLVTGVPPSSSGSRAPFSRTKDSKTATVNNTAPIIPGVSEIPLTLSYMRALRLIPTRDTICAAIVFWKEAVGGESLLQIGVNHFGIKGKLGRLGIEVREEESESDELDAYEREYEVWKKQNLQGDGREEKEDEIQRGGGRGRRVRGEYAKFCRWIREWVDEVNINNAVRVASKDGPPELKLAMTMPHPYHIQRWAGIIRKMREGQGHEESQDGEKMKRSRRVRRVRY</sequence>
<feature type="region of interest" description="Disordered" evidence="1">
    <location>
        <begin position="689"/>
        <end position="712"/>
    </location>
</feature>
<feature type="compositionally biased region" description="Basic residues" evidence="1">
    <location>
        <begin position="904"/>
        <end position="914"/>
    </location>
</feature>
<protein>
    <submittedName>
        <fullName evidence="2">Uncharacterized protein</fullName>
    </submittedName>
</protein>
<evidence type="ECO:0000313" key="3">
    <source>
        <dbReference type="Proteomes" id="UP000799118"/>
    </source>
</evidence>
<gene>
    <name evidence="2" type="ORF">BT96DRAFT_1016980</name>
</gene>
<evidence type="ECO:0000256" key="1">
    <source>
        <dbReference type="SAM" id="MobiDB-lite"/>
    </source>
</evidence>
<feature type="compositionally biased region" description="Polar residues" evidence="1">
    <location>
        <begin position="23"/>
        <end position="33"/>
    </location>
</feature>